<proteinExistence type="inferred from homology"/>
<dbReference type="GO" id="GO:0005737">
    <property type="term" value="C:cytoplasm"/>
    <property type="evidence" value="ECO:0007669"/>
    <property type="project" value="UniProtKB-ARBA"/>
</dbReference>
<evidence type="ECO:0000256" key="1">
    <source>
        <dbReference type="ARBA" id="ARBA00008563"/>
    </source>
</evidence>
<dbReference type="HAMAP" id="MF_01363">
    <property type="entry name" value="Ribosomal_bL21"/>
    <property type="match status" value="1"/>
</dbReference>
<dbReference type="NCBIfam" id="TIGR00061">
    <property type="entry name" value="L21"/>
    <property type="match status" value="1"/>
</dbReference>
<keyword evidence="4 6" id="KW-0689">Ribosomal protein</keyword>
<evidence type="ECO:0000256" key="2">
    <source>
        <dbReference type="ARBA" id="ARBA00022730"/>
    </source>
</evidence>
<dbReference type="GO" id="GO:0003735">
    <property type="term" value="F:structural constituent of ribosome"/>
    <property type="evidence" value="ECO:0007669"/>
    <property type="project" value="InterPro"/>
</dbReference>
<reference evidence="8" key="1">
    <citation type="submission" date="2016-04" db="EMBL/GenBank/DDBJ databases">
        <authorList>
            <person name="Evans L.H."/>
            <person name="Alamgir A."/>
            <person name="Owens N."/>
            <person name="Weber N.D."/>
            <person name="Virtaneva K."/>
            <person name="Barbian K."/>
            <person name="Babar A."/>
            <person name="Rosenke K."/>
        </authorList>
    </citation>
    <scope>NUCLEOTIDE SEQUENCE</scope>
    <source>
        <strain evidence="8">92-2</strain>
    </source>
</reference>
<dbReference type="RefSeq" id="WP_192112630.1">
    <property type="nucleotide sequence ID" value="NZ_CABUEN010000003.1"/>
</dbReference>
<dbReference type="GO" id="GO:0005840">
    <property type="term" value="C:ribosome"/>
    <property type="evidence" value="ECO:0007669"/>
    <property type="project" value="UniProtKB-KW"/>
</dbReference>
<sequence>MYAIIETGGKQYRVEEGSKVVVEKLAVQAGSEISLDKVLMVGGAECKVGAPYLAGAAVMAEVVDHGRGPKIKVFKRWRRNDSRKLRGHRQDYTTIRVKSINA</sequence>
<evidence type="ECO:0000256" key="4">
    <source>
        <dbReference type="ARBA" id="ARBA00022980"/>
    </source>
</evidence>
<dbReference type="AlphaFoldDB" id="A0A212JXZ8"/>
<keyword evidence="3 6" id="KW-0694">RNA-binding</keyword>
<dbReference type="SUPFAM" id="SSF141091">
    <property type="entry name" value="L21p-like"/>
    <property type="match status" value="1"/>
</dbReference>
<comment type="function">
    <text evidence="6 7">This protein binds to 23S rRNA in the presence of protein L20.</text>
</comment>
<dbReference type="GO" id="GO:0006412">
    <property type="term" value="P:translation"/>
    <property type="evidence" value="ECO:0007669"/>
    <property type="project" value="UniProtKB-UniRule"/>
</dbReference>
<dbReference type="GO" id="GO:0019843">
    <property type="term" value="F:rRNA binding"/>
    <property type="evidence" value="ECO:0007669"/>
    <property type="project" value="UniProtKB-UniRule"/>
</dbReference>
<protein>
    <recommendedName>
        <fullName evidence="6">Large ribosomal subunit protein bL21</fullName>
    </recommendedName>
</protein>
<keyword evidence="2 6" id="KW-0699">rRNA-binding</keyword>
<evidence type="ECO:0000313" key="8">
    <source>
        <dbReference type="EMBL" id="SBW04331.1"/>
    </source>
</evidence>
<dbReference type="InterPro" id="IPR036164">
    <property type="entry name" value="bL21-like_sf"/>
</dbReference>
<dbReference type="GO" id="GO:1990904">
    <property type="term" value="C:ribonucleoprotein complex"/>
    <property type="evidence" value="ECO:0007669"/>
    <property type="project" value="UniProtKB-KW"/>
</dbReference>
<evidence type="ECO:0000256" key="6">
    <source>
        <dbReference type="HAMAP-Rule" id="MF_01363"/>
    </source>
</evidence>
<evidence type="ECO:0000256" key="7">
    <source>
        <dbReference type="RuleBase" id="RU000562"/>
    </source>
</evidence>
<dbReference type="InterPro" id="IPR001787">
    <property type="entry name" value="Ribosomal_bL21"/>
</dbReference>
<dbReference type="Pfam" id="PF00829">
    <property type="entry name" value="Ribosomal_L21p"/>
    <property type="match status" value="1"/>
</dbReference>
<evidence type="ECO:0000256" key="5">
    <source>
        <dbReference type="ARBA" id="ARBA00023274"/>
    </source>
</evidence>
<accession>A0A212JXZ8</accession>
<comment type="subunit">
    <text evidence="6">Part of the 50S ribosomal subunit. Contacts protein L20.</text>
</comment>
<keyword evidence="5 6" id="KW-0687">Ribonucleoprotein</keyword>
<dbReference type="InterPro" id="IPR028909">
    <property type="entry name" value="bL21-like"/>
</dbReference>
<organism evidence="8">
    <name type="scientific">uncultured Desulfovibrio sp</name>
    <dbReference type="NCBI Taxonomy" id="167968"/>
    <lineage>
        <taxon>Bacteria</taxon>
        <taxon>Pseudomonadati</taxon>
        <taxon>Thermodesulfobacteriota</taxon>
        <taxon>Desulfovibrionia</taxon>
        <taxon>Desulfovibrionales</taxon>
        <taxon>Desulfovibrionaceae</taxon>
        <taxon>Desulfovibrio</taxon>
        <taxon>environmental samples</taxon>
    </lineage>
</organism>
<name>A0A212JXZ8_9BACT</name>
<comment type="similarity">
    <text evidence="1 6 7">Belongs to the bacterial ribosomal protein bL21 family.</text>
</comment>
<dbReference type="EMBL" id="FLUP01000001">
    <property type="protein sequence ID" value="SBW04331.1"/>
    <property type="molecule type" value="Genomic_DNA"/>
</dbReference>
<evidence type="ECO:0000256" key="3">
    <source>
        <dbReference type="ARBA" id="ARBA00022884"/>
    </source>
</evidence>
<dbReference type="PANTHER" id="PTHR21349">
    <property type="entry name" value="50S RIBOSOMAL PROTEIN L21"/>
    <property type="match status" value="1"/>
</dbReference>
<gene>
    <name evidence="6 8" type="primary">rplU</name>
    <name evidence="8" type="ORF">KM92DES2_11911</name>
</gene>
<dbReference type="PANTHER" id="PTHR21349:SF0">
    <property type="entry name" value="LARGE RIBOSOMAL SUBUNIT PROTEIN BL21M"/>
    <property type="match status" value="1"/>
</dbReference>